<keyword evidence="4 11" id="KW-0443">Lipid metabolism</keyword>
<keyword evidence="3 11" id="KW-0210">Decarboxylase</keyword>
<evidence type="ECO:0000256" key="2">
    <source>
        <dbReference type="ARBA" id="ARBA00022516"/>
    </source>
</evidence>
<comment type="cofactor">
    <cofactor evidence="11">
        <name>pyruvate</name>
        <dbReference type="ChEBI" id="CHEBI:15361"/>
    </cofactor>
    <text evidence="11">Binds 1 pyruvoyl group covalently per subunit.</text>
</comment>
<dbReference type="EMBL" id="REFR01000010">
    <property type="protein sequence ID" value="RMB08515.1"/>
    <property type="molecule type" value="Genomic_DNA"/>
</dbReference>
<evidence type="ECO:0000256" key="9">
    <source>
        <dbReference type="ARBA" id="ARBA00023264"/>
    </source>
</evidence>
<keyword evidence="1 11" id="KW-1003">Cell membrane</keyword>
<evidence type="ECO:0000256" key="12">
    <source>
        <dbReference type="SAM" id="Phobius"/>
    </source>
</evidence>
<dbReference type="UniPathway" id="UPA00558">
    <property type="reaction ID" value="UER00616"/>
</dbReference>
<proteinExistence type="inferred from homology"/>
<evidence type="ECO:0000313" key="14">
    <source>
        <dbReference type="Proteomes" id="UP000271227"/>
    </source>
</evidence>
<dbReference type="Pfam" id="PF02666">
    <property type="entry name" value="PS_Dcarbxylase"/>
    <property type="match status" value="1"/>
</dbReference>
<reference evidence="13 14" key="1">
    <citation type="submission" date="2018-10" db="EMBL/GenBank/DDBJ databases">
        <title>Genomic Encyclopedia of Archaeal and Bacterial Type Strains, Phase II (KMG-II): from individual species to whole genera.</title>
        <authorList>
            <person name="Goeker M."/>
        </authorList>
    </citation>
    <scope>NUCLEOTIDE SEQUENCE [LARGE SCALE GENOMIC DNA]</scope>
    <source>
        <strain evidence="13 14">DSM 25217</strain>
    </source>
</reference>
<evidence type="ECO:0000256" key="1">
    <source>
        <dbReference type="ARBA" id="ARBA00022475"/>
    </source>
</evidence>
<evidence type="ECO:0000313" key="13">
    <source>
        <dbReference type="EMBL" id="RMB08515.1"/>
    </source>
</evidence>
<dbReference type="HAMAP" id="MF_00664">
    <property type="entry name" value="PS_decarb_PSD_A"/>
    <property type="match status" value="1"/>
</dbReference>
<feature type="modified residue" description="Pyruvic acid (Ser); by autocatalysis" evidence="11">
    <location>
        <position position="189"/>
    </location>
</feature>
<gene>
    <name evidence="11" type="primary">psd</name>
    <name evidence="13" type="ORF">BXY39_1150</name>
</gene>
<keyword evidence="12" id="KW-1133">Transmembrane helix</keyword>
<dbReference type="GO" id="GO:0006646">
    <property type="term" value="P:phosphatidylethanolamine biosynthetic process"/>
    <property type="evidence" value="ECO:0007669"/>
    <property type="project" value="UniProtKB-UniRule"/>
</dbReference>
<evidence type="ECO:0000256" key="6">
    <source>
        <dbReference type="ARBA" id="ARBA00023145"/>
    </source>
</evidence>
<evidence type="ECO:0000256" key="3">
    <source>
        <dbReference type="ARBA" id="ARBA00022793"/>
    </source>
</evidence>
<feature type="transmembrane region" description="Helical" evidence="12">
    <location>
        <begin position="20"/>
        <end position="51"/>
    </location>
</feature>
<keyword evidence="5 11" id="KW-0472">Membrane</keyword>
<comment type="PTM">
    <text evidence="11">Is synthesized initially as an inactive proenzyme. Formation of the active enzyme involves a self-maturation process in which the active site pyruvoyl group is generated from an internal serine residue via an autocatalytic post-translational modification. Two non-identical subunits are generated from the proenzyme in this reaction, and the pyruvate is formed at the N-terminus of the alpha chain, which is derived from the carboxyl end of the proenzyme. The post-translation cleavage follows an unusual pathway, termed non-hydrolytic serinolysis, in which the side chain hydroxyl group of the serine supplies its oxygen atom to form the C-terminus of the beta chain, while the remainder of the serine residue undergoes an oxidative deamination to produce ammonia and the pyruvoyl prosthetic group on the alpha chain.</text>
</comment>
<comment type="subcellular location">
    <subcellularLocation>
        <location evidence="11">Cell membrane</location>
        <topology evidence="11">Peripheral membrane protein</topology>
    </subcellularLocation>
</comment>
<feature type="site" description="Cleavage (non-hydrolytic); by autocatalysis" evidence="11">
    <location>
        <begin position="188"/>
        <end position="189"/>
    </location>
</feature>
<keyword evidence="12" id="KW-0812">Transmembrane</keyword>
<comment type="catalytic activity">
    <reaction evidence="11">
        <text>a 1,2-diacyl-sn-glycero-3-phospho-L-serine + H(+) = a 1,2-diacyl-sn-glycero-3-phosphoethanolamine + CO2</text>
        <dbReference type="Rhea" id="RHEA:20828"/>
        <dbReference type="ChEBI" id="CHEBI:15378"/>
        <dbReference type="ChEBI" id="CHEBI:16526"/>
        <dbReference type="ChEBI" id="CHEBI:57262"/>
        <dbReference type="ChEBI" id="CHEBI:64612"/>
        <dbReference type="EC" id="4.1.1.65"/>
    </reaction>
</comment>
<dbReference type="InterPro" id="IPR033175">
    <property type="entry name" value="PSD-A"/>
</dbReference>
<protein>
    <recommendedName>
        <fullName evidence="11">Phosphatidylserine decarboxylase proenzyme</fullName>
        <ecNumber evidence="11">4.1.1.65</ecNumber>
    </recommendedName>
    <component>
        <recommendedName>
            <fullName evidence="11">Phosphatidylserine decarboxylase alpha chain</fullName>
        </recommendedName>
    </component>
    <component>
        <recommendedName>
            <fullName evidence="11">Phosphatidylserine decarboxylase beta chain</fullName>
        </recommendedName>
    </component>
</protein>
<keyword evidence="6 11" id="KW-0865">Zymogen</keyword>
<accession>A0A3M0CI68</accession>
<dbReference type="OrthoDB" id="9790893at2"/>
<dbReference type="InterPro" id="IPR003817">
    <property type="entry name" value="PS_Dcarbxylase"/>
</dbReference>
<evidence type="ECO:0000256" key="8">
    <source>
        <dbReference type="ARBA" id="ARBA00023239"/>
    </source>
</evidence>
<keyword evidence="10 11" id="KW-0670">Pyruvate</keyword>
<keyword evidence="14" id="KW-1185">Reference proteome</keyword>
<dbReference type="Proteomes" id="UP000271227">
    <property type="component" value="Unassembled WGS sequence"/>
</dbReference>
<comment type="caution">
    <text evidence="13">The sequence shown here is derived from an EMBL/GenBank/DDBJ whole genome shotgun (WGS) entry which is preliminary data.</text>
</comment>
<dbReference type="GO" id="GO:0004609">
    <property type="term" value="F:phosphatidylserine decarboxylase activity"/>
    <property type="evidence" value="ECO:0007669"/>
    <property type="project" value="UniProtKB-UniRule"/>
</dbReference>
<keyword evidence="9 11" id="KW-1208">Phospholipid metabolism</keyword>
<comment type="pathway">
    <text evidence="11">Phospholipid metabolism; phosphatidylethanolamine biosynthesis; phosphatidylethanolamine from CDP-diacylglycerol: step 2/2.</text>
</comment>
<comment type="function">
    <text evidence="11">Catalyzes the formation of phosphatidylethanolamine (PtdEtn) from phosphatidylserine (PtdSer).</text>
</comment>
<keyword evidence="8 11" id="KW-0456">Lyase</keyword>
<sequence>MKASDTVITPIHREGHFFVALFFALSLILFWLWAPLGWVGLVATAWCLYFFRDPERVVPQRGGILVSPGDGVVSSIGPARPPAELGYGDDEERQRISVFLNVFNVHVNRSPEAGTVAAMVYVPGRFVNAAADTASDRNERQLVRLTTDDGHDIAFAQVAGLVARRILCDLSPGQKVARGERFGIIRFGSRVDIYLDPAYDILVAPGQTMIGGETVLAAVKG</sequence>
<dbReference type="NCBIfam" id="NF003679">
    <property type="entry name" value="PRK05305.1-3"/>
    <property type="match status" value="1"/>
</dbReference>
<evidence type="ECO:0000256" key="7">
    <source>
        <dbReference type="ARBA" id="ARBA00023209"/>
    </source>
</evidence>
<feature type="chain" id="PRO_5023430386" description="Phosphatidylserine decarboxylase alpha chain" evidence="11">
    <location>
        <begin position="189"/>
        <end position="221"/>
    </location>
</feature>
<keyword evidence="2 11" id="KW-0444">Lipid biosynthesis</keyword>
<dbReference type="AlphaFoldDB" id="A0A3M0CI68"/>
<dbReference type="InParanoid" id="A0A3M0CI68"/>
<feature type="chain" id="PRO_5023430387" description="Phosphatidylserine decarboxylase beta chain" evidence="11">
    <location>
        <begin position="1"/>
        <end position="188"/>
    </location>
</feature>
<keyword evidence="7 11" id="KW-0594">Phospholipid biosynthesis</keyword>
<dbReference type="PANTHER" id="PTHR35809:SF1">
    <property type="entry name" value="ARCHAETIDYLSERINE DECARBOXYLASE PROENZYME-RELATED"/>
    <property type="match status" value="1"/>
</dbReference>
<name>A0A3M0CI68_9PROT</name>
<evidence type="ECO:0000256" key="11">
    <source>
        <dbReference type="HAMAP-Rule" id="MF_00664"/>
    </source>
</evidence>
<evidence type="ECO:0000256" key="10">
    <source>
        <dbReference type="ARBA" id="ARBA00023317"/>
    </source>
</evidence>
<dbReference type="GO" id="GO:0005886">
    <property type="term" value="C:plasma membrane"/>
    <property type="evidence" value="ECO:0007669"/>
    <property type="project" value="UniProtKB-SubCell"/>
</dbReference>
<organism evidence="13 14">
    <name type="scientific">Eilatimonas milleporae</name>
    <dbReference type="NCBI Taxonomy" id="911205"/>
    <lineage>
        <taxon>Bacteria</taxon>
        <taxon>Pseudomonadati</taxon>
        <taxon>Pseudomonadota</taxon>
        <taxon>Alphaproteobacteria</taxon>
        <taxon>Kordiimonadales</taxon>
        <taxon>Kordiimonadaceae</taxon>
        <taxon>Eilatimonas</taxon>
    </lineage>
</organism>
<evidence type="ECO:0000256" key="5">
    <source>
        <dbReference type="ARBA" id="ARBA00023136"/>
    </source>
</evidence>
<evidence type="ECO:0000256" key="4">
    <source>
        <dbReference type="ARBA" id="ARBA00023098"/>
    </source>
</evidence>
<feature type="active site" description="Schiff-base intermediate with substrate; via pyruvic acid" evidence="11">
    <location>
        <position position="189"/>
    </location>
</feature>
<dbReference type="EC" id="4.1.1.65" evidence="11"/>
<dbReference type="PANTHER" id="PTHR35809">
    <property type="entry name" value="ARCHAETIDYLSERINE DECARBOXYLASE PROENZYME-RELATED"/>
    <property type="match status" value="1"/>
</dbReference>
<comment type="similarity">
    <text evidence="11">Belongs to the phosphatidylserine decarboxylase family. PSD-A subfamily.</text>
</comment>
<comment type="subunit">
    <text evidence="11">Heterodimer of a large membrane-associated beta subunit and a small pyruvoyl-containing alpha subunit.</text>
</comment>